<dbReference type="Proteomes" id="UP000832011">
    <property type="component" value="Chromosome"/>
</dbReference>
<sequence>MNEALTLLFSMIGSANGVENVQNWFAVDPAVAQRMHAATRESSAFLQRVNVFSVMEKAGQKIGIGGGLTAGRTNTDNNNRRHPHAKHNAVAIDYVCRQVDFDHAISYNELDAWAHQKDFANLVNQNNELSKALSLICMGFNGKTFAAQTDIVANPLLQDVARGWLQRIREDAPTQVVGWEPGQIGTTAKPVKFGDAQAFKNLDAVVVAHHNEFIGDEFALRPDMVVLCNRKTLGDKYFGYVNEAGTKATEAKAANDLLIANKQLGGLDAIAVPFFPEDTLLITPLANLSIYMQTAGKRRKVADEPQYNRIANYESENLDYVVEEFDACALIENLEFVA</sequence>
<dbReference type="Pfam" id="PF05125">
    <property type="entry name" value="Phage_cap_P2"/>
    <property type="match status" value="1"/>
</dbReference>
<keyword evidence="2" id="KW-1185">Reference proteome</keyword>
<gene>
    <name evidence="1" type="ORF">LVJ82_04510</name>
</gene>
<dbReference type="EMBL" id="CP091511">
    <property type="protein sequence ID" value="UOO90253.1"/>
    <property type="molecule type" value="Genomic_DNA"/>
</dbReference>
<evidence type="ECO:0000313" key="2">
    <source>
        <dbReference type="Proteomes" id="UP000832011"/>
    </source>
</evidence>
<evidence type="ECO:0000313" key="1">
    <source>
        <dbReference type="EMBL" id="UOO90253.1"/>
    </source>
</evidence>
<organism evidence="1 2">
    <name type="scientific">Vitreoscilla massiliensis</name>
    <dbReference type="NCBI Taxonomy" id="1689272"/>
    <lineage>
        <taxon>Bacteria</taxon>
        <taxon>Pseudomonadati</taxon>
        <taxon>Pseudomonadota</taxon>
        <taxon>Betaproteobacteria</taxon>
        <taxon>Neisseriales</taxon>
        <taxon>Neisseriaceae</taxon>
        <taxon>Vitreoscilla</taxon>
    </lineage>
</organism>
<proteinExistence type="predicted"/>
<dbReference type="RefSeq" id="WP_082625580.1">
    <property type="nucleotide sequence ID" value="NZ_CABKVG010000008.1"/>
</dbReference>
<protein>
    <submittedName>
        <fullName evidence="1">Phage major capsid protein, P2 family</fullName>
    </submittedName>
</protein>
<dbReference type="InterPro" id="IPR006441">
    <property type="entry name" value="Phage_P2_GpN"/>
</dbReference>
<name>A0ABY4E4I9_9NEIS</name>
<accession>A0ABY4E4I9</accession>
<reference evidence="1 2" key="1">
    <citation type="journal article" date="2022" name="Res Sq">
        <title>Evolution of multicellular longitudinally dividing oral cavity symbionts (Neisseriaceae).</title>
        <authorList>
            <person name="Nyongesa S."/>
            <person name="Weber P."/>
            <person name="Bernet E."/>
            <person name="Pullido F."/>
            <person name="Nieckarz M."/>
            <person name="Delaby M."/>
            <person name="Nieves C."/>
            <person name="Viehboeck T."/>
            <person name="Krause N."/>
            <person name="Rivera-Millot A."/>
            <person name="Nakamura A."/>
            <person name="Vischer N."/>
            <person name="VanNieuwenhze M."/>
            <person name="Brun Y."/>
            <person name="Cava F."/>
            <person name="Bulgheresi S."/>
            <person name="Veyrier F."/>
        </authorList>
    </citation>
    <scope>NUCLEOTIDE SEQUENCE [LARGE SCALE GENOMIC DNA]</scope>
    <source>
        <strain evidence="1 2">SN4</strain>
    </source>
</reference>